<dbReference type="EMBL" id="JABANM010009374">
    <property type="protein sequence ID" value="KAF4741030.1"/>
    <property type="molecule type" value="Genomic_DNA"/>
</dbReference>
<sequence length="474" mass="54233">MLLPSSFNRSALRFTLRNRMRQERRIPVFAAHQRLAFASQTPRLWSGGDFKYRKDDEVEYTEHHVKKWKSWMGSDYEKYKEDELIAWRRPFDELSKGGLINVNSFMKIVKNKVGRTVPPKSLHTYAMKLWREWDEDQSNFIDFAEFIHNMKNFDTHVLKTALREESKAADTFETYKNPDSGQLDEDGMFEIMAANNFLVTTTTDAEVLRPTVRALASLLFDTQEILAQSVLAMRRRSRALHAALVGRLSVDGPTLISRVLDCLGLALFDELWAASVECWITAKEIEARKLPKGSGQGEEPVLSVAARFPSIGERLLARQSTVLEDFRITEKSLQQAEEWWKGEALESNGNAAAQAVVKKFDVIAQMLELEPDRLVEAPECLRDQARAEYPEAKAVRDALRKYRDNLPNLKGLDTDSPPNLEDLRTLLERKQGPLPMTLRARTSELVNHGDKAMGDELRKLFVDSVTPSLVHRRL</sequence>
<evidence type="ECO:0000313" key="4">
    <source>
        <dbReference type="Proteomes" id="UP000574390"/>
    </source>
</evidence>
<evidence type="ECO:0000313" key="3">
    <source>
        <dbReference type="EMBL" id="KAF4741030.1"/>
    </source>
</evidence>
<dbReference type="InterPro" id="IPR011992">
    <property type="entry name" value="EF-hand-dom_pair"/>
</dbReference>
<dbReference type="Gene3D" id="1.10.238.10">
    <property type="entry name" value="EF-hand"/>
    <property type="match status" value="1"/>
</dbReference>
<protein>
    <recommendedName>
        <fullName evidence="2">EF-hand domain-containing protein</fullName>
    </recommendedName>
</protein>
<organism evidence="3 4">
    <name type="scientific">Perkinsus olseni</name>
    <name type="common">Perkinsus atlanticus</name>
    <dbReference type="NCBI Taxonomy" id="32597"/>
    <lineage>
        <taxon>Eukaryota</taxon>
        <taxon>Sar</taxon>
        <taxon>Alveolata</taxon>
        <taxon>Perkinsozoa</taxon>
        <taxon>Perkinsea</taxon>
        <taxon>Perkinsida</taxon>
        <taxon>Perkinsidae</taxon>
        <taxon>Perkinsus</taxon>
    </lineage>
</organism>
<dbReference type="InterPro" id="IPR002048">
    <property type="entry name" value="EF_hand_dom"/>
</dbReference>
<accession>A0A7J6T9G9</accession>
<dbReference type="SUPFAM" id="SSF47473">
    <property type="entry name" value="EF-hand"/>
    <property type="match status" value="1"/>
</dbReference>
<comment type="caution">
    <text evidence="3">The sequence shown here is derived from an EMBL/GenBank/DDBJ whole genome shotgun (WGS) entry which is preliminary data.</text>
</comment>
<name>A0A7J6T9G9_PEROL</name>
<dbReference type="GO" id="GO:0005509">
    <property type="term" value="F:calcium ion binding"/>
    <property type="evidence" value="ECO:0007669"/>
    <property type="project" value="InterPro"/>
</dbReference>
<evidence type="ECO:0000256" key="1">
    <source>
        <dbReference type="ARBA" id="ARBA00022837"/>
    </source>
</evidence>
<evidence type="ECO:0000259" key="2">
    <source>
        <dbReference type="PROSITE" id="PS50222"/>
    </source>
</evidence>
<keyword evidence="1" id="KW-0106">Calcium</keyword>
<gene>
    <name evidence="3" type="ORF">FOZ62_024836</name>
</gene>
<dbReference type="PROSITE" id="PS50222">
    <property type="entry name" value="EF_HAND_2"/>
    <property type="match status" value="1"/>
</dbReference>
<reference evidence="3 4" key="1">
    <citation type="submission" date="2020-04" db="EMBL/GenBank/DDBJ databases">
        <title>Perkinsus olseni comparative genomics.</title>
        <authorList>
            <person name="Bogema D.R."/>
        </authorList>
    </citation>
    <scope>NUCLEOTIDE SEQUENCE [LARGE SCALE GENOMIC DNA]</scope>
    <source>
        <strain evidence="3">ATCC PRA-205</strain>
    </source>
</reference>
<dbReference type="PROSITE" id="PS00018">
    <property type="entry name" value="EF_HAND_1"/>
    <property type="match status" value="1"/>
</dbReference>
<feature type="domain" description="EF-hand" evidence="2">
    <location>
        <begin position="121"/>
        <end position="156"/>
    </location>
</feature>
<dbReference type="InterPro" id="IPR018247">
    <property type="entry name" value="EF_Hand_1_Ca_BS"/>
</dbReference>
<dbReference type="AlphaFoldDB" id="A0A7J6T9G9"/>
<proteinExistence type="predicted"/>
<dbReference type="Proteomes" id="UP000574390">
    <property type="component" value="Unassembled WGS sequence"/>
</dbReference>